<organism evidence="1 2">
    <name type="scientific">Comamonas squillarum</name>
    <dbReference type="NCBI Taxonomy" id="2977320"/>
    <lineage>
        <taxon>Bacteria</taxon>
        <taxon>Pseudomonadati</taxon>
        <taxon>Pseudomonadota</taxon>
        <taxon>Betaproteobacteria</taxon>
        <taxon>Burkholderiales</taxon>
        <taxon>Comamonadaceae</taxon>
        <taxon>Comamonas</taxon>
    </lineage>
</organism>
<evidence type="ECO:0000313" key="1">
    <source>
        <dbReference type="EMBL" id="UXC19257.1"/>
    </source>
</evidence>
<name>A0ABY5ZZ20_9BURK</name>
<dbReference type="Proteomes" id="UP001058290">
    <property type="component" value="Chromosome"/>
</dbReference>
<sequence length="205" mass="23627">MPRRIANPWIHSLRRALFWSRPLTGDEWALLARYFGQPQHPGWSRMRLYLRRLGDTRRALSFNGGFVSMPALCFAASDPRQCLRLGDPLVAGWLAHEAFHHWQRLQGRAVTWQALGLQWRFWRHGINPYAYTPSASPVELLAQFQQAQVEQQAQMWQDAVMADIAWRQAGPGAERERLAAAAQRWHAVLHWVQQQGASHRGLPVP</sequence>
<dbReference type="RefSeq" id="WP_260719510.1">
    <property type="nucleotide sequence ID" value="NZ_CP104377.1"/>
</dbReference>
<reference evidence="1" key="1">
    <citation type="submission" date="2022-09" db="EMBL/GenBank/DDBJ databases">
        <title>Bacterial diversity in gut of crayfish and pufferfish.</title>
        <authorList>
            <person name="Huang Y."/>
        </authorList>
    </citation>
    <scope>NUCLEOTIDE SEQUENCE</scope>
    <source>
        <strain evidence="1">PR12</strain>
    </source>
</reference>
<keyword evidence="2" id="KW-1185">Reference proteome</keyword>
<protein>
    <submittedName>
        <fullName evidence="1">Uncharacterized protein</fullName>
    </submittedName>
</protein>
<accession>A0ABY5ZZ20</accession>
<evidence type="ECO:0000313" key="2">
    <source>
        <dbReference type="Proteomes" id="UP001058290"/>
    </source>
</evidence>
<dbReference type="EMBL" id="CP104377">
    <property type="protein sequence ID" value="UXC19257.1"/>
    <property type="molecule type" value="Genomic_DNA"/>
</dbReference>
<gene>
    <name evidence="1" type="ORF">N4T19_03785</name>
</gene>
<proteinExistence type="predicted"/>